<protein>
    <submittedName>
        <fullName evidence="1">Uncharacterized protein</fullName>
    </submittedName>
</protein>
<accession>I9X2I1</accession>
<reference evidence="1 2" key="1">
    <citation type="submission" date="2012-02" db="EMBL/GenBank/DDBJ databases">
        <title>Improved High-Quality Draft Sequence of Rhizobium leguminosarum bv. trifolii WSM597.</title>
        <authorList>
            <consortium name="US DOE Joint Genome Institute"/>
            <person name="Lucas S."/>
            <person name="Han J."/>
            <person name="Lapidus A."/>
            <person name="Cheng J.-F."/>
            <person name="Goodwin L."/>
            <person name="Pitluck S."/>
            <person name="Peters L."/>
            <person name="Ovchinnikova G."/>
            <person name="Held B."/>
            <person name="Detter J.C."/>
            <person name="Han C."/>
            <person name="Tapia R."/>
            <person name="Land M."/>
            <person name="Hauser L."/>
            <person name="Kyrpides N."/>
            <person name="Ivanova N."/>
            <person name="Pagani I."/>
            <person name="Brau L."/>
            <person name="Yates R."/>
            <person name="O'Hara G."/>
            <person name="Rui T."/>
            <person name="Howieson J."/>
            <person name="Reeve W."/>
            <person name="Woyke T."/>
        </authorList>
    </citation>
    <scope>NUCLEOTIDE SEQUENCE [LARGE SCALE GENOMIC DNA]</scope>
    <source>
        <strain evidence="1 2">WSM597</strain>
    </source>
</reference>
<sequence>MADEESNDFRSWMKSMGYNAKQVSVAGEVLGMSPSLAGHSSRGLRELTKTERLAMAAATTGIPEWSPANEPELMAVRMLYTILTDEIQRVAVGSDPEMEALRAIRAVIRSEAYRLATESRLEPSPDPETDKAILDVLRAAMRGTSGH</sequence>
<gene>
    <name evidence="1" type="ORF">Rleg9DRAFT_1731</name>
</gene>
<proteinExistence type="predicted"/>
<name>I9X2I1_RHILT</name>
<dbReference type="AlphaFoldDB" id="I9X2I1"/>
<evidence type="ECO:0000313" key="1">
    <source>
        <dbReference type="EMBL" id="EJB02916.1"/>
    </source>
</evidence>
<dbReference type="HOGENOM" id="CLU_1766516_0_0_5"/>
<evidence type="ECO:0000313" key="2">
    <source>
        <dbReference type="Proteomes" id="UP000005092"/>
    </source>
</evidence>
<dbReference type="EMBL" id="JH719381">
    <property type="protein sequence ID" value="EJB02916.1"/>
    <property type="molecule type" value="Genomic_DNA"/>
</dbReference>
<dbReference type="Proteomes" id="UP000005092">
    <property type="component" value="Unassembled WGS sequence"/>
</dbReference>
<organism evidence="1 2">
    <name type="scientific">Rhizobium leguminosarum bv. trifolii WSM597</name>
    <dbReference type="NCBI Taxonomy" id="754764"/>
    <lineage>
        <taxon>Bacteria</taxon>
        <taxon>Pseudomonadati</taxon>
        <taxon>Pseudomonadota</taxon>
        <taxon>Alphaproteobacteria</taxon>
        <taxon>Hyphomicrobiales</taxon>
        <taxon>Rhizobiaceae</taxon>
        <taxon>Rhizobium/Agrobacterium group</taxon>
        <taxon>Rhizobium</taxon>
    </lineage>
</organism>